<gene>
    <name evidence="4" type="ORF">A8806_1019</name>
</gene>
<evidence type="ECO:0000313" key="4">
    <source>
        <dbReference type="EMBL" id="PWJ31725.1"/>
    </source>
</evidence>
<dbReference type="Proteomes" id="UP000245845">
    <property type="component" value="Unassembled WGS sequence"/>
</dbReference>
<dbReference type="SUPFAM" id="SSF51735">
    <property type="entry name" value="NAD(P)-binding Rossmann-fold domains"/>
    <property type="match status" value="1"/>
</dbReference>
<evidence type="ECO:0000259" key="3">
    <source>
        <dbReference type="Pfam" id="PF02826"/>
    </source>
</evidence>
<dbReference type="OrthoDB" id="9805416at2"/>
<dbReference type="EMBL" id="QGDL01000001">
    <property type="protein sequence ID" value="PWJ31725.1"/>
    <property type="molecule type" value="Genomic_DNA"/>
</dbReference>
<dbReference type="GO" id="GO:0051287">
    <property type="term" value="F:NAD binding"/>
    <property type="evidence" value="ECO:0007669"/>
    <property type="project" value="InterPro"/>
</dbReference>
<evidence type="ECO:0000313" key="5">
    <source>
        <dbReference type="Proteomes" id="UP000245845"/>
    </source>
</evidence>
<evidence type="ECO:0000256" key="1">
    <source>
        <dbReference type="ARBA" id="ARBA00023002"/>
    </source>
</evidence>
<dbReference type="AlphaFoldDB" id="A0A2Y9BDC2"/>
<keyword evidence="1" id="KW-0560">Oxidoreductase</keyword>
<comment type="caution">
    <text evidence="4">The sequence shown here is derived from an EMBL/GenBank/DDBJ whole genome shotgun (WGS) entry which is preliminary data.</text>
</comment>
<name>A0A2Y9BDC2_9FIRM</name>
<proteinExistence type="predicted"/>
<feature type="domain" description="D-isomer specific 2-hydroxyacid dehydrogenase NAD-binding" evidence="3">
    <location>
        <begin position="109"/>
        <end position="283"/>
    </location>
</feature>
<dbReference type="RefSeq" id="WP_109729127.1">
    <property type="nucleotide sequence ID" value="NZ_BAAACK010000007.1"/>
</dbReference>
<accession>A0A2Y9BDC2</accession>
<dbReference type="InterPro" id="IPR006140">
    <property type="entry name" value="D-isomer_DH_NAD-bd"/>
</dbReference>
<reference evidence="4 5" key="1">
    <citation type="submission" date="2018-05" db="EMBL/GenBank/DDBJ databases">
        <title>The Hungate 1000. A catalogue of reference genomes from the rumen microbiome.</title>
        <authorList>
            <person name="Kelly W."/>
        </authorList>
    </citation>
    <scope>NUCLEOTIDE SEQUENCE [LARGE SCALE GENOMIC DNA]</scope>
    <source>
        <strain evidence="4 5">NLAE-zl-C242</strain>
    </source>
</reference>
<organism evidence="4 5">
    <name type="scientific">Faecalicatena orotica</name>
    <dbReference type="NCBI Taxonomy" id="1544"/>
    <lineage>
        <taxon>Bacteria</taxon>
        <taxon>Bacillati</taxon>
        <taxon>Bacillota</taxon>
        <taxon>Clostridia</taxon>
        <taxon>Lachnospirales</taxon>
        <taxon>Lachnospiraceae</taxon>
        <taxon>Faecalicatena</taxon>
    </lineage>
</organism>
<dbReference type="InterPro" id="IPR036291">
    <property type="entry name" value="NAD(P)-bd_dom_sf"/>
</dbReference>
<dbReference type="Gene3D" id="3.40.50.720">
    <property type="entry name" value="NAD(P)-binding Rossmann-like Domain"/>
    <property type="match status" value="2"/>
</dbReference>
<dbReference type="Pfam" id="PF02826">
    <property type="entry name" value="2-Hacid_dh_C"/>
    <property type="match status" value="1"/>
</dbReference>
<dbReference type="PANTHER" id="PTHR43333:SF1">
    <property type="entry name" value="D-ISOMER SPECIFIC 2-HYDROXYACID DEHYDROGENASE NAD-BINDING DOMAIN-CONTAINING PROTEIN"/>
    <property type="match status" value="1"/>
</dbReference>
<sequence length="332" mass="36619">MREILVTIPAEPQHKIYLEHAASEAAGSDEFHFTYVSQKDVTQEMVERSEFILGNVKPEYLKSARNLKLMQLDSAGAAPYIVPGIMPAGAQLANATGAYGLAISEYMLGAVLMLMKKLDRYYKNMESHEWKDEGKVNSIMNSVTLVIGLGDIGGQFARKMHALGSHVIGVRRNRAKRPDYLDELHQMDELDHLLGRADIVACSLPGTPETEHLLNRECIDRMKDGALLLNVGRGSLIPTEDLVNALRSGKLGGAAIDVAEQEPLPKDSPLWDAPNLLITPHVSGNYHMQQILETVVEIAAENLKAVLTGCKIENEVDFQTGYRKFCGPEDND</sequence>
<dbReference type="GO" id="GO:0016491">
    <property type="term" value="F:oxidoreductase activity"/>
    <property type="evidence" value="ECO:0007669"/>
    <property type="project" value="UniProtKB-KW"/>
</dbReference>
<dbReference type="CDD" id="cd05300">
    <property type="entry name" value="2-Hacid_dh_1"/>
    <property type="match status" value="1"/>
</dbReference>
<protein>
    <submittedName>
        <fullName evidence="4">Phosphoglycerate dehydrogenase-like enzyme</fullName>
    </submittedName>
</protein>
<keyword evidence="5" id="KW-1185">Reference proteome</keyword>
<keyword evidence="2" id="KW-0520">NAD</keyword>
<evidence type="ECO:0000256" key="2">
    <source>
        <dbReference type="ARBA" id="ARBA00023027"/>
    </source>
</evidence>
<dbReference type="PANTHER" id="PTHR43333">
    <property type="entry name" value="2-HACID_DH_C DOMAIN-CONTAINING PROTEIN"/>
    <property type="match status" value="1"/>
</dbReference>